<evidence type="ECO:0000313" key="3">
    <source>
        <dbReference type="Proteomes" id="UP000188320"/>
    </source>
</evidence>
<reference evidence="3" key="1">
    <citation type="submission" date="2017-01" db="EMBL/GenBank/DDBJ databases">
        <authorList>
            <person name="Wang Y."/>
            <person name="White M."/>
            <person name="Kvist S."/>
            <person name="Moncalvo J.-M."/>
        </authorList>
    </citation>
    <scope>NUCLEOTIDE SEQUENCE [LARGE SCALE GENOMIC DNA]</scope>
    <source>
        <strain evidence="3">COL-18-3</strain>
    </source>
</reference>
<sequence length="449" mass="50445">MEILVECTDYLRGHDKVTEMERLLSGTLMRMIPITVAAIRKALNKLIVAILVSVLPITTPSAWDMEKEMRNILKQDRKKAPEYLSTKKRVDLMAGPEDGDKLQKEAPIIQEGIQGDIQDKPDNGLRKINSFSSMEKRENVARYQESNKSMDLDQLPSGNTMPGYRNSVEIRSKDKFATEYAGTKQDNGWDLIKTLRLLSIHYVKYAASREEKAHISEIYALLFEKMGQEYIEAYYPIVLYHVLVDLVGETQVKHEVMGISKIETLKQCTYFEVDEVSEGRDKVREIEGETKAISLAMRRVGVWLITESMIRKMISQKAKLEMFKYLYEFWIEGAYNEGVIVFPAELLSNRVESQTGIALIGEKLGEVYEAIGIGIGGKQSSAGVVSGAGEVGLLVALEVWIYLANDLGELSGELDILTGENEENSFGSDGNGSDFKSKESWKYKSTDAG</sequence>
<dbReference type="Proteomes" id="UP000188320">
    <property type="component" value="Unassembled WGS sequence"/>
</dbReference>
<protein>
    <submittedName>
        <fullName evidence="2">Uncharacterized protein</fullName>
    </submittedName>
</protein>
<organism evidence="2 3">
    <name type="scientific">Zancudomyces culisetae</name>
    <name type="common">Gut fungus</name>
    <name type="synonym">Smittium culisetae</name>
    <dbReference type="NCBI Taxonomy" id="1213189"/>
    <lineage>
        <taxon>Eukaryota</taxon>
        <taxon>Fungi</taxon>
        <taxon>Fungi incertae sedis</taxon>
        <taxon>Zoopagomycota</taxon>
        <taxon>Kickxellomycotina</taxon>
        <taxon>Harpellomycetes</taxon>
        <taxon>Harpellales</taxon>
        <taxon>Legeriomycetaceae</taxon>
        <taxon>Zancudomyces</taxon>
    </lineage>
</organism>
<evidence type="ECO:0000256" key="1">
    <source>
        <dbReference type="SAM" id="MobiDB-lite"/>
    </source>
</evidence>
<dbReference type="EMBL" id="LSSK01000009">
    <property type="protein sequence ID" value="OMH86257.1"/>
    <property type="molecule type" value="Genomic_DNA"/>
</dbReference>
<dbReference type="OrthoDB" id="192608at2759"/>
<accession>A0A1R1PZA5</accession>
<feature type="region of interest" description="Disordered" evidence="1">
    <location>
        <begin position="421"/>
        <end position="449"/>
    </location>
</feature>
<evidence type="ECO:0000313" key="2">
    <source>
        <dbReference type="EMBL" id="OMH86257.1"/>
    </source>
</evidence>
<dbReference type="AlphaFoldDB" id="A0A1R1PZA5"/>
<name>A0A1R1PZA5_ZANCU</name>
<feature type="compositionally biased region" description="Basic and acidic residues" evidence="1">
    <location>
        <begin position="435"/>
        <end position="449"/>
    </location>
</feature>
<comment type="caution">
    <text evidence="2">The sequence shown here is derived from an EMBL/GenBank/DDBJ whole genome shotgun (WGS) entry which is preliminary data.</text>
</comment>
<proteinExistence type="predicted"/>
<keyword evidence="3" id="KW-1185">Reference proteome</keyword>
<gene>
    <name evidence="2" type="ORF">AX774_g148</name>
</gene>
<feature type="region of interest" description="Disordered" evidence="1">
    <location>
        <begin position="144"/>
        <end position="163"/>
    </location>
</feature>